<organism evidence="1 2">
    <name type="scientific">Paenibacillus lutrae</name>
    <dbReference type="NCBI Taxonomy" id="2078573"/>
    <lineage>
        <taxon>Bacteria</taxon>
        <taxon>Bacillati</taxon>
        <taxon>Bacillota</taxon>
        <taxon>Bacilli</taxon>
        <taxon>Bacillales</taxon>
        <taxon>Paenibacillaceae</taxon>
        <taxon>Paenibacillus</taxon>
    </lineage>
</organism>
<reference evidence="1 2" key="1">
    <citation type="journal article" date="2019" name="Microorganisms">
        <title>Paenibacillus lutrae sp. nov., A Chitinolytic Species Isolated from A River Otter in Castril Natural Park, Granada, Spain.</title>
        <authorList>
            <person name="Rodriguez M."/>
            <person name="Reina J.C."/>
            <person name="Bejar V."/>
            <person name="Llamas I."/>
        </authorList>
    </citation>
    <scope>NUCLEOTIDE SEQUENCE [LARGE SCALE GENOMIC DNA]</scope>
    <source>
        <strain evidence="1 2">N10</strain>
    </source>
</reference>
<comment type="caution">
    <text evidence="1">The sequence shown here is derived from an EMBL/GenBank/DDBJ whole genome shotgun (WGS) entry which is preliminary data.</text>
</comment>
<dbReference type="Proteomes" id="UP000490800">
    <property type="component" value="Unassembled WGS sequence"/>
</dbReference>
<keyword evidence="2" id="KW-1185">Reference proteome</keyword>
<dbReference type="RefSeq" id="WP_166541999.1">
    <property type="nucleotide sequence ID" value="NZ_RHLK01000007.1"/>
</dbReference>
<dbReference type="EMBL" id="RHLK01000007">
    <property type="protein sequence ID" value="MVP00509.1"/>
    <property type="molecule type" value="Genomic_DNA"/>
</dbReference>
<evidence type="ECO:0000313" key="1">
    <source>
        <dbReference type="EMBL" id="MVP00509.1"/>
    </source>
</evidence>
<dbReference type="AlphaFoldDB" id="A0A7X3FIQ8"/>
<accession>A0A7X3FIQ8</accession>
<name>A0A7X3FIQ8_9BACL</name>
<evidence type="ECO:0000313" key="2">
    <source>
        <dbReference type="Proteomes" id="UP000490800"/>
    </source>
</evidence>
<evidence type="ECO:0008006" key="3">
    <source>
        <dbReference type="Google" id="ProtNLM"/>
    </source>
</evidence>
<gene>
    <name evidence="1" type="ORF">EDM21_13400</name>
</gene>
<protein>
    <recommendedName>
        <fullName evidence="3">S-adenosylmethionine decarboxylase</fullName>
    </recommendedName>
</protein>
<sequence>MRSQLKKKLIVGLLLAGLLAWPLTSLYGYATRHEDNPDAERLLYQVSLFQIELLNRFLQDSAQPMDTRQLDSLKQTLYSASYTHERLVLALGKDNVNPLHSLPLFMQYILRLQIGGERALKAEEKNVLQEAAKLFAGLHEAYGKLMASSGSIVSSQSKTVSEIDEKLNSLLEKKLLQ</sequence>
<proteinExistence type="predicted"/>